<dbReference type="InterPro" id="IPR001789">
    <property type="entry name" value="Sig_transdc_resp-reg_receiver"/>
</dbReference>
<dbReference type="OrthoDB" id="9807052at2"/>
<gene>
    <name evidence="6" type="ORF">BEN30_10910</name>
</gene>
<dbReference type="PROSITE" id="PS00622">
    <property type="entry name" value="HTH_LUXR_1"/>
    <property type="match status" value="1"/>
</dbReference>
<feature type="domain" description="Response regulatory" evidence="5">
    <location>
        <begin position="13"/>
        <end position="129"/>
    </location>
</feature>
<dbReference type="InterPro" id="IPR011006">
    <property type="entry name" value="CheY-like_superfamily"/>
</dbReference>
<evidence type="ECO:0000256" key="3">
    <source>
        <dbReference type="PROSITE-ProRule" id="PRU00169"/>
    </source>
</evidence>
<evidence type="ECO:0000256" key="1">
    <source>
        <dbReference type="ARBA" id="ARBA00022553"/>
    </source>
</evidence>
<dbReference type="InterPro" id="IPR058245">
    <property type="entry name" value="NreC/VraR/RcsB-like_REC"/>
</dbReference>
<dbReference type="Pfam" id="PF00072">
    <property type="entry name" value="Response_reg"/>
    <property type="match status" value="1"/>
</dbReference>
<sequence>MKTTPTEEREPIDIVIADKSPLILAGLVQLFDLDDRFNLVATAADGERFMEAVDRLSFDVGIIGWNMPYLNGQGVLQALQKNENAPRIIVFTGNAAPDIPRQVMRFGGAGFCSKCDASTVLAETVLAVSEGRMVFPFMDLSRSSSDPFSGLTAREQELLASLARGRTNQQIAGDLSISLNTVKFHLKNLYGKLDVKNRAQAVACYLNASGNV</sequence>
<accession>A0A1E5Q747</accession>
<protein>
    <submittedName>
        <fullName evidence="6">DNA-binding response regulator</fullName>
    </submittedName>
</protein>
<keyword evidence="7" id="KW-1185">Reference proteome</keyword>
<dbReference type="AlphaFoldDB" id="A0A1E5Q747"/>
<dbReference type="SUPFAM" id="SSF46894">
    <property type="entry name" value="C-terminal effector domain of the bipartite response regulators"/>
    <property type="match status" value="1"/>
</dbReference>
<name>A0A1E5Q747_9PROT</name>
<dbReference type="Proteomes" id="UP000095347">
    <property type="component" value="Unassembled WGS sequence"/>
</dbReference>
<dbReference type="GO" id="GO:0000160">
    <property type="term" value="P:phosphorelay signal transduction system"/>
    <property type="evidence" value="ECO:0007669"/>
    <property type="project" value="InterPro"/>
</dbReference>
<keyword evidence="1" id="KW-0597">Phosphoprotein</keyword>
<keyword evidence="2 6" id="KW-0238">DNA-binding</keyword>
<comment type="caution">
    <text evidence="3">Lacks conserved residue(s) required for the propagation of feature annotation.</text>
</comment>
<dbReference type="PRINTS" id="PR00038">
    <property type="entry name" value="HTHLUXR"/>
</dbReference>
<dbReference type="CDD" id="cd06170">
    <property type="entry name" value="LuxR_C_like"/>
    <property type="match status" value="1"/>
</dbReference>
<dbReference type="Gene3D" id="3.40.50.2300">
    <property type="match status" value="1"/>
</dbReference>
<evidence type="ECO:0000259" key="4">
    <source>
        <dbReference type="PROSITE" id="PS50043"/>
    </source>
</evidence>
<dbReference type="SMART" id="SM00448">
    <property type="entry name" value="REC"/>
    <property type="match status" value="1"/>
</dbReference>
<dbReference type="EMBL" id="MCGG01000027">
    <property type="protein sequence ID" value="OEJ66901.1"/>
    <property type="molecule type" value="Genomic_DNA"/>
</dbReference>
<dbReference type="SMART" id="SM00421">
    <property type="entry name" value="HTH_LUXR"/>
    <property type="match status" value="1"/>
</dbReference>
<reference evidence="7" key="1">
    <citation type="submission" date="2016-07" db="EMBL/GenBank/DDBJ databases">
        <authorList>
            <person name="Florea S."/>
            <person name="Webb J.S."/>
            <person name="Jaromczyk J."/>
            <person name="Schardl C.L."/>
        </authorList>
    </citation>
    <scope>NUCLEOTIDE SEQUENCE [LARGE SCALE GENOMIC DNA]</scope>
    <source>
        <strain evidence="7">MV-1</strain>
    </source>
</reference>
<evidence type="ECO:0000256" key="2">
    <source>
        <dbReference type="ARBA" id="ARBA00023125"/>
    </source>
</evidence>
<dbReference type="GO" id="GO:0006355">
    <property type="term" value="P:regulation of DNA-templated transcription"/>
    <property type="evidence" value="ECO:0007669"/>
    <property type="project" value="InterPro"/>
</dbReference>
<dbReference type="PANTHER" id="PTHR43214">
    <property type="entry name" value="TWO-COMPONENT RESPONSE REGULATOR"/>
    <property type="match status" value="1"/>
</dbReference>
<dbReference type="STRING" id="28181.BEN30_10910"/>
<dbReference type="InterPro" id="IPR039420">
    <property type="entry name" value="WalR-like"/>
</dbReference>
<organism evidence="6 7">
    <name type="scientific">Magnetovibrio blakemorei</name>
    <dbReference type="NCBI Taxonomy" id="28181"/>
    <lineage>
        <taxon>Bacteria</taxon>
        <taxon>Pseudomonadati</taxon>
        <taxon>Pseudomonadota</taxon>
        <taxon>Alphaproteobacteria</taxon>
        <taxon>Rhodospirillales</taxon>
        <taxon>Magnetovibrionaceae</taxon>
        <taxon>Magnetovibrio</taxon>
    </lineage>
</organism>
<feature type="domain" description="HTH luxR-type" evidence="4">
    <location>
        <begin position="144"/>
        <end position="210"/>
    </location>
</feature>
<proteinExistence type="predicted"/>
<dbReference type="PROSITE" id="PS50110">
    <property type="entry name" value="RESPONSE_REGULATORY"/>
    <property type="match status" value="1"/>
</dbReference>
<evidence type="ECO:0000313" key="7">
    <source>
        <dbReference type="Proteomes" id="UP000095347"/>
    </source>
</evidence>
<dbReference type="Pfam" id="PF00196">
    <property type="entry name" value="GerE"/>
    <property type="match status" value="1"/>
</dbReference>
<evidence type="ECO:0000259" key="5">
    <source>
        <dbReference type="PROSITE" id="PS50110"/>
    </source>
</evidence>
<dbReference type="RefSeq" id="WP_069958108.1">
    <property type="nucleotide sequence ID" value="NZ_MCGG01000027.1"/>
</dbReference>
<dbReference type="CDD" id="cd17535">
    <property type="entry name" value="REC_NarL-like"/>
    <property type="match status" value="1"/>
</dbReference>
<dbReference type="InterPro" id="IPR016032">
    <property type="entry name" value="Sig_transdc_resp-reg_C-effctor"/>
</dbReference>
<comment type="caution">
    <text evidence="6">The sequence shown here is derived from an EMBL/GenBank/DDBJ whole genome shotgun (WGS) entry which is preliminary data.</text>
</comment>
<dbReference type="PROSITE" id="PS50043">
    <property type="entry name" value="HTH_LUXR_2"/>
    <property type="match status" value="1"/>
</dbReference>
<dbReference type="InterPro" id="IPR000792">
    <property type="entry name" value="Tscrpt_reg_LuxR_C"/>
</dbReference>
<dbReference type="GO" id="GO:0003677">
    <property type="term" value="F:DNA binding"/>
    <property type="evidence" value="ECO:0007669"/>
    <property type="project" value="UniProtKB-KW"/>
</dbReference>
<dbReference type="PANTHER" id="PTHR43214:SF43">
    <property type="entry name" value="TWO-COMPONENT RESPONSE REGULATOR"/>
    <property type="match status" value="1"/>
</dbReference>
<evidence type="ECO:0000313" key="6">
    <source>
        <dbReference type="EMBL" id="OEJ66901.1"/>
    </source>
</evidence>
<dbReference type="SUPFAM" id="SSF52172">
    <property type="entry name" value="CheY-like"/>
    <property type="match status" value="1"/>
</dbReference>